<sequence>MAGFLPFFGRTNPHLCAGLDIAPDRVRLALLRRIGRRTQLLRLTQRLTGGIICQDGQITDIDALTLICRSLLDEPGCQGAALALAVPVPCLTGRRLVLPAAAHPVQRQRQVHAEMAAHGISTDDHALDYLELGPQPGSPPDRQVLAVAASRLAIEDRLSLAAALGRPLATLAPEDLCLAAWLRDGQRSDQSAVLRLDRSGQWLLHGDGPSHAMPPVALRSAHLALLSQAAPVLKPLPRRLLLSGDHPALLAIARAFTKYAALEARVAMPPASLMLSPHFAAQMPPDYHLALALAWEGLA</sequence>
<evidence type="ECO:0000313" key="1">
    <source>
        <dbReference type="EMBL" id="OWY32710.1"/>
    </source>
</evidence>
<evidence type="ECO:0000313" key="2">
    <source>
        <dbReference type="Proteomes" id="UP000214747"/>
    </source>
</evidence>
<gene>
    <name evidence="1" type="ORF">CEJ45_19800</name>
</gene>
<accession>A0A225SP04</accession>
<dbReference type="InterPro" id="IPR005883">
    <property type="entry name" value="PilM"/>
</dbReference>
<dbReference type="EMBL" id="NJGV01000023">
    <property type="protein sequence ID" value="OWY32710.1"/>
    <property type="molecule type" value="Genomic_DNA"/>
</dbReference>
<proteinExistence type="predicted"/>
<name>A0A225SP04_9BURK</name>
<dbReference type="Proteomes" id="UP000214747">
    <property type="component" value="Unassembled WGS sequence"/>
</dbReference>
<dbReference type="Gene3D" id="3.30.420.40">
    <property type="match status" value="1"/>
</dbReference>
<organism evidence="1 2">
    <name type="scientific">Herbaspirillum aquaticum</name>
    <dbReference type="NCBI Taxonomy" id="568783"/>
    <lineage>
        <taxon>Bacteria</taxon>
        <taxon>Pseudomonadati</taxon>
        <taxon>Pseudomonadota</taxon>
        <taxon>Betaproteobacteria</taxon>
        <taxon>Burkholderiales</taxon>
        <taxon>Oxalobacteraceae</taxon>
        <taxon>Herbaspirillum</taxon>
    </lineage>
</organism>
<protein>
    <submittedName>
        <fullName evidence="1">Pilus assembly protein PilM</fullName>
    </submittedName>
</protein>
<reference evidence="1 2" key="1">
    <citation type="journal article" date="2010" name="Int. J. Syst. Evol. Microbiol.">
        <title>Reclassification of Herbaspirillum putei as a later heterotypic synonym of Herbaspirillum huttiense, with the description of H. huttiense subsp. huttiense subsp. nov. and H. huttiense subsp. putei subsp. nov., comb. nov., and description of Herbaspirillum aquaticum sp. nov.</title>
        <authorList>
            <person name="Dobritsa A.P."/>
            <person name="Reddy M.C."/>
            <person name="Samadpour M."/>
        </authorList>
    </citation>
    <scope>NUCLEOTIDE SEQUENCE [LARGE SCALE GENOMIC DNA]</scope>
    <source>
        <strain evidence="1 2">IEH 4430</strain>
    </source>
</reference>
<keyword evidence="2" id="KW-1185">Reference proteome</keyword>
<comment type="caution">
    <text evidence="1">The sequence shown here is derived from an EMBL/GenBank/DDBJ whole genome shotgun (WGS) entry which is preliminary data.</text>
</comment>
<dbReference type="Gene3D" id="3.30.1490.300">
    <property type="match status" value="1"/>
</dbReference>
<dbReference type="RefSeq" id="WP_088756802.1">
    <property type="nucleotide sequence ID" value="NZ_NJGV01000023.1"/>
</dbReference>
<dbReference type="Pfam" id="PF11104">
    <property type="entry name" value="PilM_2"/>
    <property type="match status" value="1"/>
</dbReference>
<dbReference type="AlphaFoldDB" id="A0A225SP04"/>